<keyword evidence="2 8" id="KW-0808">Transferase</keyword>
<evidence type="ECO:0000259" key="10">
    <source>
        <dbReference type="Pfam" id="PF00755"/>
    </source>
</evidence>
<dbReference type="OrthoDB" id="240216at2759"/>
<dbReference type="Gene3D" id="3.30.559.70">
    <property type="entry name" value="Choline/Carnitine o-acyltransferase, domain 2"/>
    <property type="match status" value="1"/>
</dbReference>
<keyword evidence="3" id="KW-0530">Neurotransmitter biosynthesis</keyword>
<dbReference type="EC" id="2.3.1.6" evidence="5"/>
<dbReference type="RefSeq" id="XP_052120285.1">
    <property type="nucleotide sequence ID" value="XM_052264325.1"/>
</dbReference>
<dbReference type="GO" id="GO:0008292">
    <property type="term" value="P:acetylcholine biosynthetic process"/>
    <property type="evidence" value="ECO:0007669"/>
    <property type="project" value="TreeGrafter"/>
</dbReference>
<dbReference type="InterPro" id="IPR000542">
    <property type="entry name" value="Carn_acyl_trans"/>
</dbReference>
<dbReference type="GO" id="GO:0005737">
    <property type="term" value="C:cytoplasm"/>
    <property type="evidence" value="ECO:0007669"/>
    <property type="project" value="TreeGrafter"/>
</dbReference>
<proteinExistence type="inferred from homology"/>
<dbReference type="GO" id="GO:0004102">
    <property type="term" value="F:choline O-acetyltransferase activity"/>
    <property type="evidence" value="ECO:0007669"/>
    <property type="project" value="UniProtKB-EC"/>
</dbReference>
<gene>
    <name evidence="12 13 14" type="primary">LOC113210661</name>
</gene>
<accession>A0A9C6WSM5</accession>
<evidence type="ECO:0000313" key="14">
    <source>
        <dbReference type="RefSeq" id="XP_052120287.1"/>
    </source>
</evidence>
<keyword evidence="4 8" id="KW-0012">Acyltransferase</keyword>
<dbReference type="PANTHER" id="PTHR22589:SF14">
    <property type="entry name" value="CHOLINE O-ACETYLTRANSFERASE"/>
    <property type="match status" value="1"/>
</dbReference>
<dbReference type="SUPFAM" id="SSF52777">
    <property type="entry name" value="CoA-dependent acyltransferases"/>
    <property type="match status" value="2"/>
</dbReference>
<sequence>MGIPKKIITAVSISTDSSQDASLIPDDAPLPKMPLPALQVTVDRYLDAVRPLVPPATFERTRNIAKAFTAPTGPGPRLQAALEQRREKTVNWAYEWWLTDMYLNNPLPLPINSNPGMVFPPALARTAEERARFTARMVLSAVRYQTDILDKRALPVERATSREKGQPLCMSQYYRLMTTVRNPGKPRDQQVTIDTSSDHIVVARHSQFYVVQVRAEGGGPPIGEDALTGRLASILAEPAPAPGGPAGAAPIGLLTSQRRDKWAEAREHLIADPVNRTSCEAIERALLVLCLDAPITTAFNNARALPARGHAVQGRDETNMAHHMIHGGGSKANSGNRWFDKTIQLVISSDGVCGLCYEHSPSEGVAVIQLMEQMLKDATTPASVTLPATPGSPPPATAPVNAPPRLLGWNVDSTTRRHLDEAAKAIDSMIDDLDFYVYRFNDYGKEFIKSCKCSPDAYIQLALQLTYIRLFGKPTATYESASLRRFQNGRVDCIRAATCEAWEWAAAMLQQKQGASPVAPPPSSLAPGADSDEKKVTFVLFDDNRKRELFKVAVKKQTDIMVQNILGEGIDVHLLGLREMAKELGEPVPDLFTDETYRVANHFALSTSQVPTVTDSFMGYGPVVPDGYGASYNPKPDSIVFCLSAFHSAETTSTAAFARALERSLLDMRDLLQTPPQPSPSPTPSQGDHVDLK</sequence>
<evidence type="ECO:0000256" key="4">
    <source>
        <dbReference type="ARBA" id="ARBA00023315"/>
    </source>
</evidence>
<dbReference type="InterPro" id="IPR042231">
    <property type="entry name" value="Cho/carn_acyl_trans_2"/>
</dbReference>
<evidence type="ECO:0000313" key="13">
    <source>
        <dbReference type="RefSeq" id="XP_052120286.1"/>
    </source>
</evidence>
<dbReference type="Pfam" id="PF00755">
    <property type="entry name" value="Carn_acyltransf"/>
    <property type="match status" value="1"/>
</dbReference>
<dbReference type="AlphaFoldDB" id="A0A9C6WSM5"/>
<evidence type="ECO:0000256" key="1">
    <source>
        <dbReference type="ARBA" id="ARBA00005232"/>
    </source>
</evidence>
<dbReference type="CTD" id="1103"/>
<dbReference type="RefSeq" id="XP_052120287.1">
    <property type="nucleotide sequence ID" value="XM_052264327.1"/>
</dbReference>
<protein>
    <recommendedName>
        <fullName evidence="6">Choline O-acetyltransferase</fullName>
        <ecNumber evidence="5">2.3.1.6</ecNumber>
    </recommendedName>
</protein>
<feature type="domain" description="Choline/carnitine acyltransferase" evidence="10">
    <location>
        <begin position="33"/>
        <end position="663"/>
    </location>
</feature>
<name>A0A9C6WSM5_FRAOC</name>
<dbReference type="PANTHER" id="PTHR22589">
    <property type="entry name" value="CARNITINE O-ACYLTRANSFERASE"/>
    <property type="match status" value="1"/>
</dbReference>
<evidence type="ECO:0000256" key="8">
    <source>
        <dbReference type="RuleBase" id="RU003801"/>
    </source>
</evidence>
<dbReference type="InterPro" id="IPR039551">
    <property type="entry name" value="Cho/carn_acyl_trans"/>
</dbReference>
<evidence type="ECO:0000256" key="2">
    <source>
        <dbReference type="ARBA" id="ARBA00022679"/>
    </source>
</evidence>
<dbReference type="Gene3D" id="3.30.559.10">
    <property type="entry name" value="Chloramphenicol acetyltransferase-like domain"/>
    <property type="match status" value="1"/>
</dbReference>
<dbReference type="GO" id="GO:0045202">
    <property type="term" value="C:synapse"/>
    <property type="evidence" value="ECO:0007669"/>
    <property type="project" value="GOC"/>
</dbReference>
<comment type="similarity">
    <text evidence="1 8">Belongs to the carnitine/choline acetyltransferase family.</text>
</comment>
<dbReference type="GeneID" id="113210661"/>
<dbReference type="GO" id="GO:0043005">
    <property type="term" value="C:neuron projection"/>
    <property type="evidence" value="ECO:0007669"/>
    <property type="project" value="TreeGrafter"/>
</dbReference>
<dbReference type="Proteomes" id="UP000504606">
    <property type="component" value="Unplaced"/>
</dbReference>
<feature type="active site" description="Proton acceptor" evidence="7">
    <location>
        <position position="359"/>
    </location>
</feature>
<evidence type="ECO:0000313" key="11">
    <source>
        <dbReference type="Proteomes" id="UP000504606"/>
    </source>
</evidence>
<evidence type="ECO:0000256" key="6">
    <source>
        <dbReference type="ARBA" id="ARBA00040495"/>
    </source>
</evidence>
<keyword evidence="11" id="KW-1185">Reference proteome</keyword>
<feature type="region of interest" description="Disordered" evidence="9">
    <location>
        <begin position="671"/>
        <end position="693"/>
    </location>
</feature>
<dbReference type="KEGG" id="foc:113210661"/>
<organism evidence="11 13">
    <name type="scientific">Frankliniella occidentalis</name>
    <name type="common">Western flower thrips</name>
    <name type="synonym">Euthrips occidentalis</name>
    <dbReference type="NCBI Taxonomy" id="133901"/>
    <lineage>
        <taxon>Eukaryota</taxon>
        <taxon>Metazoa</taxon>
        <taxon>Ecdysozoa</taxon>
        <taxon>Arthropoda</taxon>
        <taxon>Hexapoda</taxon>
        <taxon>Insecta</taxon>
        <taxon>Pterygota</taxon>
        <taxon>Neoptera</taxon>
        <taxon>Paraneoptera</taxon>
        <taxon>Thysanoptera</taxon>
        <taxon>Terebrantia</taxon>
        <taxon>Thripoidea</taxon>
        <taxon>Thripidae</taxon>
        <taxon>Frankliniella</taxon>
    </lineage>
</organism>
<evidence type="ECO:0000256" key="9">
    <source>
        <dbReference type="SAM" id="MobiDB-lite"/>
    </source>
</evidence>
<evidence type="ECO:0000256" key="7">
    <source>
        <dbReference type="PIRSR" id="PIRSR600542-1"/>
    </source>
</evidence>
<dbReference type="InterPro" id="IPR023213">
    <property type="entry name" value="CAT-like_dom_sf"/>
</dbReference>
<dbReference type="GO" id="GO:0007274">
    <property type="term" value="P:neuromuscular synaptic transmission"/>
    <property type="evidence" value="ECO:0007669"/>
    <property type="project" value="TreeGrafter"/>
</dbReference>
<evidence type="ECO:0000256" key="3">
    <source>
        <dbReference type="ARBA" id="ARBA00022979"/>
    </source>
</evidence>
<reference evidence="12 13" key="1">
    <citation type="submission" date="2025-04" db="UniProtKB">
        <authorList>
            <consortium name="RefSeq"/>
        </authorList>
    </citation>
    <scope>IDENTIFICATION</scope>
    <source>
        <tissue evidence="12 13">Whole organism</tissue>
    </source>
</reference>
<dbReference type="RefSeq" id="XP_052120286.1">
    <property type="nucleotide sequence ID" value="XM_052264326.1"/>
</dbReference>
<dbReference type="PROSITE" id="PS00440">
    <property type="entry name" value="ACYLTRANSF_C_2"/>
    <property type="match status" value="1"/>
</dbReference>
<evidence type="ECO:0000313" key="12">
    <source>
        <dbReference type="RefSeq" id="XP_052120285.1"/>
    </source>
</evidence>
<evidence type="ECO:0000256" key="5">
    <source>
        <dbReference type="ARBA" id="ARBA00039091"/>
    </source>
</evidence>